<dbReference type="AlphaFoldDB" id="A0A9P6NAL7"/>
<evidence type="ECO:0000256" key="3">
    <source>
        <dbReference type="PROSITE-ProRule" id="PRU00221"/>
    </source>
</evidence>
<feature type="region of interest" description="Disordered" evidence="4">
    <location>
        <begin position="1"/>
        <end position="27"/>
    </location>
</feature>
<dbReference type="Gene3D" id="2.130.10.10">
    <property type="entry name" value="YVTN repeat-like/Quinoprotein amine dehydrogenase"/>
    <property type="match status" value="2"/>
</dbReference>
<evidence type="ECO:0000256" key="2">
    <source>
        <dbReference type="ARBA" id="ARBA00022737"/>
    </source>
</evidence>
<dbReference type="SMART" id="SM00320">
    <property type="entry name" value="WD40"/>
    <property type="match status" value="9"/>
</dbReference>
<dbReference type="InterPro" id="IPR015943">
    <property type="entry name" value="WD40/YVTN_repeat-like_dom_sf"/>
</dbReference>
<sequence length="608" mass="65383">MAQANHFKPLSLWAPNPSTGERGMSAKLSSDKKGSLVYASGRSVFIKNIDSLHSTAYTGHVQSTTVAKFSPSGNYVASGDVTGAVRVWDVAGEDQVLKVEVKAIAGRINDLAWDSENGGKRIIAVGEGRERYGHAFAIDGGNSVGEIAGHSRTVRAVAMRSTRPFRAVTASDDTTLAFFHGTPYKYNKTIRTHTKFVQAVEYSLDDKLFASAGSDAKCFLYDGSTGEQVGELGEKEGHSGTIFSIGWSGLNSSTLASFSADGTVRLWDAEKQRLVTTWTLASSPSPEQQQVGGTWLEGHRFCSLAYNGDLTILDERESKTVKIIYGPQKGIISAAKLASGIYAGDHSGRMLVYSDDGSCKLVDGKPNSNIIALSASKSKVYSIGLDDQVRSIDPKTATYSPSDIVPLPEQPKAIATRPGTDELALVVTENQARLVSAGNTQLTIPLDYSATACAITAKYAAIGSTDGKVYIYTYSAPNALTHTKTLEVQNSGISAMASNEHFLASADTTGKIVVIELVDGFPVKIMSHWCWHSAKVLSLEWRENFLVSGGLDTHVFVWNVEKPMKRIAIKNAHVGGTTMVGWDGEKKIVSCGSDGVVRRYEVDLEKLK</sequence>
<organism evidence="5 6">
    <name type="scientific">Cronartium quercuum f. sp. fusiforme G11</name>
    <dbReference type="NCBI Taxonomy" id="708437"/>
    <lineage>
        <taxon>Eukaryota</taxon>
        <taxon>Fungi</taxon>
        <taxon>Dikarya</taxon>
        <taxon>Basidiomycota</taxon>
        <taxon>Pucciniomycotina</taxon>
        <taxon>Pucciniomycetes</taxon>
        <taxon>Pucciniales</taxon>
        <taxon>Coleosporiaceae</taxon>
        <taxon>Cronartium</taxon>
    </lineage>
</organism>
<name>A0A9P6NAL7_9BASI</name>
<protein>
    <recommendedName>
        <fullName evidence="7">WD40 repeat-like protein</fullName>
    </recommendedName>
</protein>
<dbReference type="FunFam" id="2.130.10.10:FF:000102">
    <property type="entry name" value="Actin-interacting protein 1"/>
    <property type="match status" value="1"/>
</dbReference>
<reference evidence="5" key="1">
    <citation type="submission" date="2013-11" db="EMBL/GenBank/DDBJ databases">
        <title>Genome sequence of the fusiform rust pathogen reveals effectors for host alternation and coevolution with pine.</title>
        <authorList>
            <consortium name="DOE Joint Genome Institute"/>
            <person name="Smith K."/>
            <person name="Pendleton A."/>
            <person name="Kubisiak T."/>
            <person name="Anderson C."/>
            <person name="Salamov A."/>
            <person name="Aerts A."/>
            <person name="Riley R."/>
            <person name="Clum A."/>
            <person name="Lindquist E."/>
            <person name="Ence D."/>
            <person name="Campbell M."/>
            <person name="Kronenberg Z."/>
            <person name="Feau N."/>
            <person name="Dhillon B."/>
            <person name="Hamelin R."/>
            <person name="Burleigh J."/>
            <person name="Smith J."/>
            <person name="Yandell M."/>
            <person name="Nelson C."/>
            <person name="Grigoriev I."/>
            <person name="Davis J."/>
        </authorList>
    </citation>
    <scope>NUCLEOTIDE SEQUENCE</scope>
    <source>
        <strain evidence="5">G11</strain>
    </source>
</reference>
<dbReference type="GO" id="GO:0030042">
    <property type="term" value="P:actin filament depolymerization"/>
    <property type="evidence" value="ECO:0007669"/>
    <property type="project" value="TreeGrafter"/>
</dbReference>
<feature type="repeat" description="WD" evidence="3">
    <location>
        <begin position="57"/>
        <end position="98"/>
    </location>
</feature>
<keyword evidence="6" id="KW-1185">Reference proteome</keyword>
<comment type="caution">
    <text evidence="5">The sequence shown here is derived from an EMBL/GenBank/DDBJ whole genome shotgun (WGS) entry which is preliminary data.</text>
</comment>
<dbReference type="Pfam" id="PF00400">
    <property type="entry name" value="WD40"/>
    <property type="match status" value="3"/>
</dbReference>
<evidence type="ECO:0000256" key="4">
    <source>
        <dbReference type="SAM" id="MobiDB-lite"/>
    </source>
</evidence>
<dbReference type="SUPFAM" id="SSF50978">
    <property type="entry name" value="WD40 repeat-like"/>
    <property type="match status" value="2"/>
</dbReference>
<proteinExistence type="predicted"/>
<dbReference type="GO" id="GO:0030864">
    <property type="term" value="C:cortical actin cytoskeleton"/>
    <property type="evidence" value="ECO:0007669"/>
    <property type="project" value="TreeGrafter"/>
</dbReference>
<keyword evidence="1 3" id="KW-0853">WD repeat</keyword>
<dbReference type="InterPro" id="IPR019775">
    <property type="entry name" value="WD40_repeat_CS"/>
</dbReference>
<dbReference type="GO" id="GO:0051015">
    <property type="term" value="F:actin filament binding"/>
    <property type="evidence" value="ECO:0007669"/>
    <property type="project" value="TreeGrafter"/>
</dbReference>
<keyword evidence="2" id="KW-0677">Repeat</keyword>
<dbReference type="EMBL" id="MU167349">
    <property type="protein sequence ID" value="KAG0142423.1"/>
    <property type="molecule type" value="Genomic_DNA"/>
</dbReference>
<evidence type="ECO:0000256" key="1">
    <source>
        <dbReference type="ARBA" id="ARBA00022574"/>
    </source>
</evidence>
<dbReference type="PANTHER" id="PTHR19856:SF0">
    <property type="entry name" value="WD REPEAT-CONTAINING PROTEIN 1"/>
    <property type="match status" value="1"/>
</dbReference>
<feature type="repeat" description="WD" evidence="3">
    <location>
        <begin position="532"/>
        <end position="561"/>
    </location>
</feature>
<dbReference type="Proteomes" id="UP000886653">
    <property type="component" value="Unassembled WGS sequence"/>
</dbReference>
<dbReference type="OrthoDB" id="2306at2759"/>
<evidence type="ECO:0000313" key="6">
    <source>
        <dbReference type="Proteomes" id="UP000886653"/>
    </source>
</evidence>
<dbReference type="PROSITE" id="PS50294">
    <property type="entry name" value="WD_REPEATS_REGION"/>
    <property type="match status" value="2"/>
</dbReference>
<dbReference type="PANTHER" id="PTHR19856">
    <property type="entry name" value="WD-REPEATCONTAINING PROTEIN WDR1"/>
    <property type="match status" value="1"/>
</dbReference>
<dbReference type="InterPro" id="IPR036322">
    <property type="entry name" value="WD40_repeat_dom_sf"/>
</dbReference>
<gene>
    <name evidence="5" type="ORF">CROQUDRAFT_662591</name>
</gene>
<feature type="repeat" description="WD" evidence="3">
    <location>
        <begin position="235"/>
        <end position="277"/>
    </location>
</feature>
<evidence type="ECO:0008006" key="7">
    <source>
        <dbReference type="Google" id="ProtNLM"/>
    </source>
</evidence>
<dbReference type="PROSITE" id="PS00678">
    <property type="entry name" value="WD_REPEATS_1"/>
    <property type="match status" value="1"/>
</dbReference>
<dbReference type="InterPro" id="IPR001680">
    <property type="entry name" value="WD40_rpt"/>
</dbReference>
<evidence type="ECO:0000313" key="5">
    <source>
        <dbReference type="EMBL" id="KAG0142423.1"/>
    </source>
</evidence>
<feature type="repeat" description="WD" evidence="3">
    <location>
        <begin position="190"/>
        <end position="231"/>
    </location>
</feature>
<accession>A0A9P6NAL7</accession>
<dbReference type="PROSITE" id="PS50082">
    <property type="entry name" value="WD_REPEATS_2"/>
    <property type="match status" value="4"/>
</dbReference>